<sequence length="757" mass="80043">MAPLDINWKQLPVQSEWTYSGDTKHEGIRSGWTRSRYLEPTEVQSTYHAVHEAACAAGWGDTTRSYGYVTEYSVSCGWDPLRISAPLVSFDSTTGAAYVILEGAFFRKDDRGIMWQRDFTLTLNSATCDGSCGGFFVETFYFTDFPMHFGSHQQAPTANDTIPCDSLRPQQDLMPTVRRTAPRMDAAAAAGQAAQQPPPVVLTPCRPLQPSQPGHAPMKMSTSEAPAADHSMWEKPALVVITPCRAPRQTCCLTEPKEPIATVKLPVSEEEEAVHAAMGSPAAAVPAPEAEPPQQKQPSADSISAGNGSLLNLMDEETEGPSSDASSDVATGRRSPTTVLRDSQRASQEATQPDSGSKERVRPNQRTTRAQRRRQSQPKPQAAPTPVPAPKPVPIPAPKPAPTQPAAVAKLQASYKVALLGAAVGAVPVPIKKAEKPAEAAAAIQPHVSKKEEAHLRAAMGSPPTVLAVPAPEKPAPSIANPCKAPCKKLKQPAAAAQPLVSYKDAVLGAVPANIKKAEKPAEPAATIQPPISKREDAPLRAAMGSPVVAAPAPEEPALLVTTPCKAPCKKLQQPAAAARPLVCYKDAVLGAAVGAVPVPIKKAENTKEPTANAQQRLSYKDAAMRAAKRTPPVVMPVAVEAYPQLSQRNTGRKSADQQAEKPKQPAAASKLQVSYKDAVMRSSAAAVPAPKGVWPQQSRPSAAVSAGGSSDASSDLATRRCSPTTVLRDGQAAGQEACLSGPGSQKRQRTSTQRRR</sequence>
<reference evidence="2 3" key="1">
    <citation type="submission" date="2023-10" db="EMBL/GenBank/DDBJ databases">
        <authorList>
            <person name="Maclean D."/>
            <person name="Macfadyen A."/>
        </authorList>
    </citation>
    <scope>NUCLEOTIDE SEQUENCE [LARGE SCALE GENOMIC DNA]</scope>
</reference>
<evidence type="ECO:0000313" key="2">
    <source>
        <dbReference type="EMBL" id="CAK0786652.1"/>
    </source>
</evidence>
<feature type="compositionally biased region" description="Basic and acidic residues" evidence="1">
    <location>
        <begin position="654"/>
        <end position="664"/>
    </location>
</feature>
<feature type="compositionally biased region" description="Polar residues" evidence="1">
    <location>
        <begin position="301"/>
        <end position="310"/>
    </location>
</feature>
<feature type="compositionally biased region" description="Polar residues" evidence="1">
    <location>
        <begin position="320"/>
        <end position="355"/>
    </location>
</feature>
<name>A0AAV1IJ01_9CHLO</name>
<feature type="compositionally biased region" description="Low complexity" evidence="1">
    <location>
        <begin position="702"/>
        <end position="716"/>
    </location>
</feature>
<protein>
    <submittedName>
        <fullName evidence="2">Uncharacterized protein</fullName>
    </submittedName>
</protein>
<feature type="compositionally biased region" description="Low complexity" evidence="1">
    <location>
        <begin position="275"/>
        <end position="300"/>
    </location>
</feature>
<feature type="compositionally biased region" description="Pro residues" evidence="1">
    <location>
        <begin position="381"/>
        <end position="403"/>
    </location>
</feature>
<feature type="region of interest" description="Disordered" evidence="1">
    <location>
        <begin position="206"/>
        <end position="229"/>
    </location>
</feature>
<feature type="region of interest" description="Disordered" evidence="1">
    <location>
        <begin position="634"/>
        <end position="757"/>
    </location>
</feature>
<organism evidence="2 3">
    <name type="scientific">Coccomyxa viridis</name>
    <dbReference type="NCBI Taxonomy" id="1274662"/>
    <lineage>
        <taxon>Eukaryota</taxon>
        <taxon>Viridiplantae</taxon>
        <taxon>Chlorophyta</taxon>
        <taxon>core chlorophytes</taxon>
        <taxon>Trebouxiophyceae</taxon>
        <taxon>Trebouxiophyceae incertae sedis</taxon>
        <taxon>Coccomyxaceae</taxon>
        <taxon>Coccomyxa</taxon>
    </lineage>
</organism>
<dbReference type="EMBL" id="CAUYUE010000015">
    <property type="protein sequence ID" value="CAK0786652.1"/>
    <property type="molecule type" value="Genomic_DNA"/>
</dbReference>
<comment type="caution">
    <text evidence="2">The sequence shown here is derived from an EMBL/GenBank/DDBJ whole genome shotgun (WGS) entry which is preliminary data.</text>
</comment>
<dbReference type="Proteomes" id="UP001314263">
    <property type="component" value="Unassembled WGS sequence"/>
</dbReference>
<evidence type="ECO:0000313" key="3">
    <source>
        <dbReference type="Proteomes" id="UP001314263"/>
    </source>
</evidence>
<proteinExistence type="predicted"/>
<evidence type="ECO:0000256" key="1">
    <source>
        <dbReference type="SAM" id="MobiDB-lite"/>
    </source>
</evidence>
<gene>
    <name evidence="2" type="ORF">CVIRNUC_009866</name>
</gene>
<feature type="compositionally biased region" description="Basic residues" evidence="1">
    <location>
        <begin position="747"/>
        <end position="757"/>
    </location>
</feature>
<feature type="region of interest" description="Disordered" evidence="1">
    <location>
        <begin position="271"/>
        <end position="405"/>
    </location>
</feature>
<keyword evidence="3" id="KW-1185">Reference proteome</keyword>
<dbReference type="AlphaFoldDB" id="A0AAV1IJ01"/>
<accession>A0AAV1IJ01</accession>